<sequence length="691" mass="74454">MYRPVLILAALGLGAASMHAFAASPPESMAPLPYMKPENPVAITMPAAMPAPDVTGTIPRTDPLVVAPALKAGLDALAGNDIATALATRNGLAEGSLDRHILTWAIATSGAPGVPLGEIAAAQTELKGWPGLKGLRANSERALYRENPPAPTVLAAFDSTRPETTEGTLILARALVASGKQVEAARPLRQIWLSEPLDKPTEDRILSEFSALLTATDHKARMDFLMYKGRAAQAKRFSDLGKAQSLYKAWTAVIINAKNAEALLNGVDGSLKDDAGYLFARVEYLRRQDKYRDAAGLLEKAPRDVAKLVNTTEWWNERRIVARGLADQGEFKLAYRTAANYVAASSTDIVDAEFHAGWYALRALHEPATAEKHFRKILDTSNKPLSASRALYWLGRAAEDGGPGSAKEFFAKAAHFSSTFYGQLAAARLDLKSLDVTYPTASGTDRQNFESREAVRAIARLEDAGHGKRAAVLYRALAEEMTSPGELAILAARAESEDNHALSLQIGKTAFSRGIDVAALAFPIGVIPAGADIAGSGKALAYAIARQESAFNPGAVSPANARGLLQILPGTAQGVAKRHGLTYAAARLTTDAGYNATLGAHYLGEQIDTFGGSYILTFIAYNAGPKRVPEWITRYGDPRGKSLDEVVDWIERIPFPETRNYVQRVMENYQVYKTRLGQKADIEADLRFGRL</sequence>
<dbReference type="SUPFAM" id="SSF53955">
    <property type="entry name" value="Lysozyme-like"/>
    <property type="match status" value="1"/>
</dbReference>
<dbReference type="GO" id="GO:0008933">
    <property type="term" value="F:peptidoglycan lytic transglycosylase activity"/>
    <property type="evidence" value="ECO:0007669"/>
    <property type="project" value="InterPro"/>
</dbReference>
<dbReference type="InterPro" id="IPR008258">
    <property type="entry name" value="Transglycosylase_SLT_dom_1"/>
</dbReference>
<organism evidence="6 7">
    <name type="scientific">Neorhizobium galegae bv. officinalis</name>
    <dbReference type="NCBI Taxonomy" id="323656"/>
    <lineage>
        <taxon>Bacteria</taxon>
        <taxon>Pseudomonadati</taxon>
        <taxon>Pseudomonadota</taxon>
        <taxon>Alphaproteobacteria</taxon>
        <taxon>Hyphomicrobiales</taxon>
        <taxon>Rhizobiaceae</taxon>
        <taxon>Rhizobium/Agrobacterium group</taxon>
        <taxon>Neorhizobium</taxon>
    </lineage>
</organism>
<evidence type="ECO:0000256" key="4">
    <source>
        <dbReference type="SAM" id="SignalP"/>
    </source>
</evidence>
<dbReference type="RefSeq" id="WP_046668421.1">
    <property type="nucleotide sequence ID" value="NZ_CCRH01000014.1"/>
</dbReference>
<dbReference type="EMBL" id="CCRH01000014">
    <property type="protein sequence ID" value="CDZ38768.1"/>
    <property type="molecule type" value="Genomic_DNA"/>
</dbReference>
<dbReference type="PROSITE" id="PS00922">
    <property type="entry name" value="TRANSGLYCOSYLASE"/>
    <property type="match status" value="1"/>
</dbReference>
<name>A0A0T7FUT8_NEOGA</name>
<dbReference type="PANTHER" id="PTHR37423:SF2">
    <property type="entry name" value="MEMBRANE-BOUND LYTIC MUREIN TRANSGLYCOSYLASE C"/>
    <property type="match status" value="1"/>
</dbReference>
<comment type="similarity">
    <text evidence="2">Belongs to the virb1 family.</text>
</comment>
<accession>A0A0T7FUT8</accession>
<protein>
    <submittedName>
        <fullName evidence="6">Transglycosylase</fullName>
    </submittedName>
</protein>
<evidence type="ECO:0000256" key="1">
    <source>
        <dbReference type="ARBA" id="ARBA00007734"/>
    </source>
</evidence>
<gene>
    <name evidence="6" type="ORF">NGAL_HAMBI1145_45380</name>
</gene>
<proteinExistence type="inferred from homology"/>
<dbReference type="InterPro" id="IPR008939">
    <property type="entry name" value="Lytic_TGlycosylase_superhlx_U"/>
</dbReference>
<dbReference type="AlphaFoldDB" id="A0A0T7FUT8"/>
<evidence type="ECO:0000313" key="7">
    <source>
        <dbReference type="Proteomes" id="UP000046176"/>
    </source>
</evidence>
<dbReference type="InterPro" id="IPR023346">
    <property type="entry name" value="Lysozyme-like_dom_sf"/>
</dbReference>
<dbReference type="GO" id="GO:0004553">
    <property type="term" value="F:hydrolase activity, hydrolyzing O-glycosyl compounds"/>
    <property type="evidence" value="ECO:0007669"/>
    <property type="project" value="InterPro"/>
</dbReference>
<evidence type="ECO:0000259" key="5">
    <source>
        <dbReference type="Pfam" id="PF01464"/>
    </source>
</evidence>
<dbReference type="Proteomes" id="UP000046176">
    <property type="component" value="Unassembled WGS sequence"/>
</dbReference>
<dbReference type="Gene3D" id="1.10.530.10">
    <property type="match status" value="1"/>
</dbReference>
<dbReference type="Gene3D" id="1.25.20.10">
    <property type="entry name" value="Bacterial muramidases"/>
    <property type="match status" value="1"/>
</dbReference>
<dbReference type="GO" id="GO:0000270">
    <property type="term" value="P:peptidoglycan metabolic process"/>
    <property type="evidence" value="ECO:0007669"/>
    <property type="project" value="InterPro"/>
</dbReference>
<dbReference type="PANTHER" id="PTHR37423">
    <property type="entry name" value="SOLUBLE LYTIC MUREIN TRANSGLYCOSYLASE-RELATED"/>
    <property type="match status" value="1"/>
</dbReference>
<reference evidence="6 7" key="1">
    <citation type="submission" date="2014-08" db="EMBL/GenBank/DDBJ databases">
        <authorList>
            <person name="Chen Y.-H."/>
        </authorList>
    </citation>
    <scope>NUCLEOTIDE SEQUENCE [LARGE SCALE GENOMIC DNA]</scope>
</reference>
<keyword evidence="3 4" id="KW-0732">Signal</keyword>
<evidence type="ECO:0000256" key="2">
    <source>
        <dbReference type="ARBA" id="ARBA00009387"/>
    </source>
</evidence>
<dbReference type="OrthoDB" id="9815002at2"/>
<dbReference type="Pfam" id="PF01464">
    <property type="entry name" value="SLT"/>
    <property type="match status" value="1"/>
</dbReference>
<dbReference type="InterPro" id="IPR000189">
    <property type="entry name" value="Transglyc_AS"/>
</dbReference>
<feature type="domain" description="Transglycosylase SLT" evidence="5">
    <location>
        <begin position="535"/>
        <end position="638"/>
    </location>
</feature>
<comment type="similarity">
    <text evidence="1">Belongs to the transglycosylase Slt family.</text>
</comment>
<evidence type="ECO:0000313" key="6">
    <source>
        <dbReference type="EMBL" id="CDZ38768.1"/>
    </source>
</evidence>
<dbReference type="SUPFAM" id="SSF48435">
    <property type="entry name" value="Bacterial muramidases"/>
    <property type="match status" value="1"/>
</dbReference>
<feature type="signal peptide" evidence="4">
    <location>
        <begin position="1"/>
        <end position="22"/>
    </location>
</feature>
<dbReference type="GO" id="GO:0042597">
    <property type="term" value="C:periplasmic space"/>
    <property type="evidence" value="ECO:0007669"/>
    <property type="project" value="InterPro"/>
</dbReference>
<dbReference type="CDD" id="cd13401">
    <property type="entry name" value="Slt70-like"/>
    <property type="match status" value="1"/>
</dbReference>
<evidence type="ECO:0000256" key="3">
    <source>
        <dbReference type="ARBA" id="ARBA00022729"/>
    </source>
</evidence>
<feature type="chain" id="PRO_5006682574" evidence="4">
    <location>
        <begin position="23"/>
        <end position="691"/>
    </location>
</feature>
<dbReference type="GO" id="GO:0016020">
    <property type="term" value="C:membrane"/>
    <property type="evidence" value="ECO:0007669"/>
    <property type="project" value="InterPro"/>
</dbReference>